<dbReference type="InterPro" id="IPR042222">
    <property type="entry name" value="Dynein_2_N"/>
</dbReference>
<dbReference type="GO" id="GO:0005524">
    <property type="term" value="F:ATP binding"/>
    <property type="evidence" value="ECO:0007669"/>
    <property type="project" value="InterPro"/>
</dbReference>
<dbReference type="InterPro" id="IPR035699">
    <property type="entry name" value="AAA_6"/>
</dbReference>
<evidence type="ECO:0000259" key="6">
    <source>
        <dbReference type="Pfam" id="PF17857"/>
    </source>
</evidence>
<dbReference type="InterPro" id="IPR043157">
    <property type="entry name" value="Dynein_AAA1S"/>
</dbReference>
<feature type="region of interest" description="Disordered" evidence="2">
    <location>
        <begin position="1"/>
        <end position="34"/>
    </location>
</feature>
<dbReference type="Gene3D" id="1.20.140.100">
    <property type="entry name" value="Dynein heavy chain, N-terminal domain 2"/>
    <property type="match status" value="1"/>
</dbReference>
<dbReference type="PANTHER" id="PTHR22878:SF68">
    <property type="entry name" value="DYNEIN HEAVY CHAIN 6, AXONEMAL-LIKE"/>
    <property type="match status" value="1"/>
</dbReference>
<dbReference type="Pfam" id="PF12774">
    <property type="entry name" value="AAA_6"/>
    <property type="match status" value="1"/>
</dbReference>
<name>A0A833RYI7_9HYME</name>
<feature type="domain" description="Dynein heavy chain linker" evidence="3">
    <location>
        <begin position="880"/>
        <end position="1162"/>
    </location>
</feature>
<dbReference type="Pfam" id="PF17852">
    <property type="entry name" value="Dynein_AAA_lid"/>
    <property type="match status" value="1"/>
</dbReference>
<dbReference type="Proteomes" id="UP000655588">
    <property type="component" value="Unassembled WGS sequence"/>
</dbReference>
<dbReference type="Pfam" id="PF17857">
    <property type="entry name" value="AAA_lid_1"/>
    <property type="match status" value="1"/>
</dbReference>
<dbReference type="FunFam" id="1.10.8.710:FF:000004">
    <property type="entry name" value="Dynein axonemal heavy chain 6"/>
    <property type="match status" value="1"/>
</dbReference>
<dbReference type="GO" id="GO:0007018">
    <property type="term" value="P:microtubule-based movement"/>
    <property type="evidence" value="ECO:0007669"/>
    <property type="project" value="InterPro"/>
</dbReference>
<dbReference type="InterPro" id="IPR026983">
    <property type="entry name" value="DHC"/>
</dbReference>
<dbReference type="GO" id="GO:0051959">
    <property type="term" value="F:dynein light intermediate chain binding"/>
    <property type="evidence" value="ECO:0007669"/>
    <property type="project" value="InterPro"/>
</dbReference>
<dbReference type="PANTHER" id="PTHR22878">
    <property type="entry name" value="DYNEIN HEAVY CHAIN 6, AXONEMAL-LIKE-RELATED"/>
    <property type="match status" value="1"/>
</dbReference>
<reference evidence="7" key="1">
    <citation type="submission" date="2019-11" db="EMBL/GenBank/DDBJ databases">
        <title>The nuclear and mitochondrial genomes of Frieseomelitta varia - a highly eusocial stingless bee (Meliponini) with a permanently sterile worker caste.</title>
        <authorList>
            <person name="Freitas F.C.P."/>
            <person name="Lourenco A.P."/>
            <person name="Nunes F.M.F."/>
            <person name="Paschoal A.R."/>
            <person name="Abreu F.C.P."/>
            <person name="Barbin F.O."/>
            <person name="Bataglia L."/>
            <person name="Cardoso-Junior C.A.M."/>
            <person name="Cervoni M.S."/>
            <person name="Silva S.R."/>
            <person name="Dalarmi F."/>
            <person name="Del Lama M.A."/>
            <person name="Depintor T.S."/>
            <person name="Ferreira K.M."/>
            <person name="Goria P.S."/>
            <person name="Jaskot M.C."/>
            <person name="Lago D.C."/>
            <person name="Luna-Lucena D."/>
            <person name="Moda L.M."/>
            <person name="Nascimento L."/>
            <person name="Pedrino M."/>
            <person name="Rabico F.O."/>
            <person name="Sanches F.C."/>
            <person name="Santos D.E."/>
            <person name="Santos C.G."/>
            <person name="Vieira J."/>
            <person name="Lopes T.F."/>
            <person name="Barchuk A.R."/>
            <person name="Hartfelder K."/>
            <person name="Simoes Z.L.P."/>
            <person name="Bitondi M.M.G."/>
            <person name="Pinheiro D.G."/>
        </authorList>
    </citation>
    <scope>NUCLEOTIDE SEQUENCE</scope>
    <source>
        <strain evidence="7">USP_RPSP 00005682</strain>
        <tissue evidence="7">Whole individual</tissue>
    </source>
</reference>
<evidence type="ECO:0000259" key="4">
    <source>
        <dbReference type="Pfam" id="PF12774"/>
    </source>
</evidence>
<sequence>MDRDDEHKSGKESVSDVSTHKRTEKNSESTTVFHSSPNKLALKLCRQPPRSYKIGKNEIPFFIPHKKLLEKIEYKPEIREPLTGFSAQQEKIRKQVCKPSISLTRIEKMLTKDVTSETLTSVGPRERISRDFREYKREMDLDAPRFIDQLKLIRQLRENPKIGFFYMIYAVDRSSKYFTPYALKVVQYKDVGKVYMTISASGVTQHSPDEMSFTPIEQWEREYIFYLKLLKYFQIRTFIVFRMWKNFYVWKKIVSYKKFVVAKHYLKENLFISDSILSKALLEIKSMCSIFLNSSFFDNSIFDKILLFYFAEKQFTKLELIRNKLDEFRRLAINIVNNACLGALLKAGYTPDDSNITIEQTAYGKLGEFGAVKFKMPEDGILKMSYIEQARKREKCYRLSCFIHLIDYMQTNMMHVLLLNTYRELIQLLKIYTGFLPDDESIDNDVIDLPLKENRPSSHRIQLPYWIVDLLILPSSEIVMDPSESVFLFVIKTIEIMWEENLYAIKPLLSDPFFHSFTRPMINHKVEERICGHPPEVQEILKQDPSTLAFKTQLTELLERNLNAVKRYCQRFNAIRQFYHEDTTFDENIIRDNRDVKLFREWSIRYKKEVDLIHKVIDCQPFGLFFIQLERFKSAAETAPRGKLGVIEAVMPGITPCSVVLRIPAHPLYKKKKEMYFSCHCTTRVLIHKDFILFRLGKSRVDDLLTQAIDAINYLETVPVTTEEYVAYIKFVDQAQQNVDEMESQLDYVKELYDTMEEFAFPIPSMDMANYLGIGSHFTSLRLVVENRLEQRPKLINKFDAQLQKDITALNEGISEIYDEITQPWLLDYKSDVDACLNTLKELAKRLAACATKAEQYRAHQRTFKVPPRVKLEQTRFDILDQVTNELRLRILLWESLTSWENVVYEWYASDFDTLDVEQITAFTMGTMKNIIQLERGLPPNNILPDLKESVELIRNKLPVLGYLRNPDLKDRHWKTIETILNYTFVPEEKKTWTRMEELGAFLKPTELMEVAAAASSEANLENMLKKVIDTWENLKFVIVPYKEGKDVFIIGTLEEIQVAMDESNINLQTISASRHVRFIRPLVEEWVQKLDLFTVTLEEWQYLQQQWLYLEAIFSAPDIQRQLPMEAKLFIEVDKFWKDLMRRTYKDLNELAMLVREELPKLIRDVIINLITIDVHARDIVTTLVENRVTSRDCASQMMGRFFSGLATSGAWCCFDEFNRIDIEVLSVIAQQLITIRNAKIARATEFMFEGRMIKLVMSCATFITMNPGYAGRTVLPDNLKALFRPMSMMVPDYKLIAEVTLYSEGFESSKPLSQKMTLMYTLCSEQLSQQDHYDFGMRAVKSVLVMAGSLKRNNPDKPEDVVLIRALRESNIPKFLRDDAELFEGIVGDLFPGIDITEEDYGILRDTAIEILKEAKLQPESCILRKVTQLHECLQVRHGVMLVGPTGSGKTTVLQTLANTYNRLREMAIAGPCYQSVHMYVINPKAVTIGELYGKVDIMTNEWRDGLIGSTVRHACSFTTEDHQWIVCDGPVDAVWIENMNTVLDDNKMLCLANSERIKFTPYMRMLFEVMDLVQASPATVSRCGMVYVDPTELKWMPYVKSWLNTLPDTVRNEHRSQIAELFEKYFEDGLIFCSKNCVSPIAQVDISKASMTCAILEYILNEPDAIEKTTEKARIRTFLAQSFVFAFLWSIGGNVDDASRSVFETFARQQFEDNEDALYDLQILPPTNLWELYVNVQDHRLDYWTDIMPKFVYDSEMPFFDILVPTIDTVRFGYLTKKLLEINKPVFLTGDTGVGKSVITKNCSHVNLCRQLLDFHGMYDKEKLFWKHVEDVVFTVACAPPGGGRNPLTPRFVRHFAMLLIPPPTELSLKRIFKAITSGFLEDFVESVRQVGDRIVNAAVDVYQRITTDLLPTPEKSHYIFNLRDLSKCVQGIMQVDASGIKQPGEMYRLFYHESLRVFHDRLINVQDKSYFYRLLNDICMNTFGVQVMRLPDEEIIEKPPVLLFGDFMSFGAAREQRIYEELTDISKVRRTLEVIAANANLTFLICIFNI</sequence>
<dbReference type="Gene3D" id="3.40.50.300">
    <property type="entry name" value="P-loop containing nucleotide triphosphate hydrolases"/>
    <property type="match status" value="4"/>
</dbReference>
<keyword evidence="8" id="KW-1185">Reference proteome</keyword>
<feature type="compositionally biased region" description="Basic and acidic residues" evidence="2">
    <location>
        <begin position="1"/>
        <end position="27"/>
    </location>
</feature>
<evidence type="ECO:0000259" key="5">
    <source>
        <dbReference type="Pfam" id="PF17852"/>
    </source>
</evidence>
<dbReference type="GO" id="GO:0030286">
    <property type="term" value="C:dynein complex"/>
    <property type="evidence" value="ECO:0007669"/>
    <property type="project" value="InterPro"/>
</dbReference>
<dbReference type="GO" id="GO:0045505">
    <property type="term" value="F:dynein intermediate chain binding"/>
    <property type="evidence" value="ECO:0007669"/>
    <property type="project" value="InterPro"/>
</dbReference>
<organism evidence="7 8">
    <name type="scientific">Frieseomelitta varia</name>
    <dbReference type="NCBI Taxonomy" id="561572"/>
    <lineage>
        <taxon>Eukaryota</taxon>
        <taxon>Metazoa</taxon>
        <taxon>Ecdysozoa</taxon>
        <taxon>Arthropoda</taxon>
        <taxon>Hexapoda</taxon>
        <taxon>Insecta</taxon>
        <taxon>Pterygota</taxon>
        <taxon>Neoptera</taxon>
        <taxon>Endopterygota</taxon>
        <taxon>Hymenoptera</taxon>
        <taxon>Apocrita</taxon>
        <taxon>Aculeata</taxon>
        <taxon>Apoidea</taxon>
        <taxon>Anthophila</taxon>
        <taxon>Apidae</taxon>
        <taxon>Frieseomelitta</taxon>
    </lineage>
</organism>
<dbReference type="Gene3D" id="1.10.287.2620">
    <property type="match status" value="1"/>
</dbReference>
<dbReference type="InterPro" id="IPR025662">
    <property type="entry name" value="Sigma_54_int_dom_ATP-bd_1"/>
</dbReference>
<evidence type="ECO:0000313" key="8">
    <source>
        <dbReference type="Proteomes" id="UP000655588"/>
    </source>
</evidence>
<comment type="similarity">
    <text evidence="1">Belongs to the dynein heavy chain family.</text>
</comment>
<dbReference type="InterPro" id="IPR041589">
    <property type="entry name" value="DNAH3_AAA_lid_1"/>
</dbReference>
<dbReference type="PROSITE" id="PS00675">
    <property type="entry name" value="SIGMA54_INTERACT_1"/>
    <property type="match status" value="1"/>
</dbReference>
<dbReference type="InterPro" id="IPR027417">
    <property type="entry name" value="P-loop_NTPase"/>
</dbReference>
<dbReference type="EMBL" id="WNWW01000786">
    <property type="protein sequence ID" value="KAF3422060.1"/>
    <property type="molecule type" value="Genomic_DNA"/>
</dbReference>
<feature type="domain" description="Dynein heavy chain 3 AAA+ lid" evidence="6">
    <location>
        <begin position="1899"/>
        <end position="1987"/>
    </location>
</feature>
<protein>
    <recommendedName>
        <fullName evidence="9">Dynein heavy chain</fullName>
    </recommendedName>
</protein>
<dbReference type="SUPFAM" id="SSF52540">
    <property type="entry name" value="P-loop containing nucleoside triphosphate hydrolases"/>
    <property type="match status" value="3"/>
</dbReference>
<comment type="caution">
    <text evidence="7">The sequence shown here is derived from an EMBL/GenBank/DDBJ whole genome shotgun (WGS) entry which is preliminary data.</text>
</comment>
<gene>
    <name evidence="7" type="ORF">E2986_01135</name>
</gene>
<dbReference type="Gene3D" id="1.20.920.30">
    <property type="match status" value="1"/>
</dbReference>
<dbReference type="FunFam" id="1.20.920.30:FF:000002">
    <property type="entry name" value="Dynein axonemal heavy chain 3"/>
    <property type="match status" value="1"/>
</dbReference>
<evidence type="ECO:0000256" key="1">
    <source>
        <dbReference type="ARBA" id="ARBA00008887"/>
    </source>
</evidence>
<evidence type="ECO:0000256" key="2">
    <source>
        <dbReference type="SAM" id="MobiDB-lite"/>
    </source>
</evidence>
<evidence type="ECO:0008006" key="9">
    <source>
        <dbReference type="Google" id="ProtNLM"/>
    </source>
</evidence>
<dbReference type="FunFam" id="3.40.50.300:FF:001143">
    <property type="entry name" value="Dynein axonemal heavy chain 6"/>
    <property type="match status" value="1"/>
</dbReference>
<feature type="domain" description="Dynein heavy chain hydrolytic ATP-binding dynein motor region" evidence="4">
    <location>
        <begin position="1192"/>
        <end position="1453"/>
    </location>
</feature>
<accession>A0A833RYI7</accession>
<dbReference type="InterPro" id="IPR013602">
    <property type="entry name" value="Dynein_heavy_linker"/>
</dbReference>
<feature type="domain" description="Dynein heavy chain AAA 5 extension" evidence="5">
    <location>
        <begin position="1622"/>
        <end position="1749"/>
    </location>
</feature>
<dbReference type="Pfam" id="PF12775">
    <property type="entry name" value="AAA_7"/>
    <property type="match status" value="2"/>
</dbReference>
<dbReference type="InterPro" id="IPR041466">
    <property type="entry name" value="Dynein_AAA5_ext"/>
</dbReference>
<evidence type="ECO:0000259" key="3">
    <source>
        <dbReference type="Pfam" id="PF08393"/>
    </source>
</evidence>
<dbReference type="Gene3D" id="1.10.8.710">
    <property type="match status" value="1"/>
</dbReference>
<evidence type="ECO:0000313" key="7">
    <source>
        <dbReference type="EMBL" id="KAF3422060.1"/>
    </source>
</evidence>
<dbReference type="Pfam" id="PF08393">
    <property type="entry name" value="DHC_N2"/>
    <property type="match status" value="1"/>
</dbReference>
<proteinExistence type="inferred from homology"/>